<feature type="domain" description="Ribosomal protein L9" evidence="8">
    <location>
        <begin position="13"/>
        <end position="40"/>
    </location>
</feature>
<keyword evidence="4 7" id="KW-0689">Ribosomal protein</keyword>
<keyword evidence="3 7" id="KW-0694">RNA-binding</keyword>
<dbReference type="Pfam" id="PF03948">
    <property type="entry name" value="Ribosomal_L9_C"/>
    <property type="match status" value="1"/>
</dbReference>
<dbReference type="GO" id="GO:0019843">
    <property type="term" value="F:rRNA binding"/>
    <property type="evidence" value="ECO:0007669"/>
    <property type="project" value="UniProtKB-UniRule"/>
</dbReference>
<dbReference type="EMBL" id="LKHV02000001">
    <property type="protein sequence ID" value="MCS5707563.1"/>
    <property type="molecule type" value="Genomic_DNA"/>
</dbReference>
<dbReference type="NCBIfam" id="TIGR00158">
    <property type="entry name" value="L9"/>
    <property type="match status" value="1"/>
</dbReference>
<comment type="similarity">
    <text evidence="1 7">Belongs to the bacterial ribosomal protein bL9 family.</text>
</comment>
<evidence type="ECO:0000256" key="3">
    <source>
        <dbReference type="ARBA" id="ARBA00022884"/>
    </source>
</evidence>
<dbReference type="HAMAP" id="MF_00503">
    <property type="entry name" value="Ribosomal_bL9"/>
    <property type="match status" value="1"/>
</dbReference>
<dbReference type="InterPro" id="IPR009027">
    <property type="entry name" value="Ribosomal_bL9/RNase_H1_N"/>
</dbReference>
<proteinExistence type="inferred from homology"/>
<evidence type="ECO:0000256" key="4">
    <source>
        <dbReference type="ARBA" id="ARBA00022980"/>
    </source>
</evidence>
<dbReference type="GO" id="GO:0003735">
    <property type="term" value="F:structural constituent of ribosome"/>
    <property type="evidence" value="ECO:0007669"/>
    <property type="project" value="InterPro"/>
</dbReference>
<dbReference type="PATRIC" id="fig|1590042.3.peg.596"/>
<dbReference type="GO" id="GO:0006412">
    <property type="term" value="P:translation"/>
    <property type="evidence" value="ECO:0007669"/>
    <property type="project" value="UniProtKB-UniRule"/>
</dbReference>
<dbReference type="PROSITE" id="PS00651">
    <property type="entry name" value="RIBOSOMAL_L9"/>
    <property type="match status" value="1"/>
</dbReference>
<accession>A0A0Q9YRW9</accession>
<dbReference type="EMBL" id="LKHV01000002">
    <property type="protein sequence ID" value="KRG19566.1"/>
    <property type="molecule type" value="Genomic_DNA"/>
</dbReference>
<dbReference type="InterPro" id="IPR020069">
    <property type="entry name" value="Ribosomal_bL9_C"/>
</dbReference>
<dbReference type="SUPFAM" id="SSF55653">
    <property type="entry name" value="Ribosomal protein L9 C-domain"/>
    <property type="match status" value="1"/>
</dbReference>
<evidence type="ECO:0000313" key="10">
    <source>
        <dbReference type="EMBL" id="MCS5707563.1"/>
    </source>
</evidence>
<comment type="function">
    <text evidence="7">Binds to the 23S rRNA.</text>
</comment>
<dbReference type="GO" id="GO:0005840">
    <property type="term" value="C:ribosome"/>
    <property type="evidence" value="ECO:0007669"/>
    <property type="project" value="UniProtKB-KW"/>
</dbReference>
<evidence type="ECO:0000256" key="2">
    <source>
        <dbReference type="ARBA" id="ARBA00022730"/>
    </source>
</evidence>
<protein>
    <recommendedName>
        <fullName evidence="6 7">Large ribosomal subunit protein bL9</fullName>
    </recommendedName>
</protein>
<dbReference type="GO" id="GO:1990904">
    <property type="term" value="C:ribonucleoprotein complex"/>
    <property type="evidence" value="ECO:0007669"/>
    <property type="project" value="UniProtKB-KW"/>
</dbReference>
<reference evidence="10" key="2">
    <citation type="journal article" date="2016" name="Genome Announc.">
        <title>Draft Genome Sequences of Two Novel Amoeba-Resistant Intranuclear Bacteria, 'Candidatus Berkiella cookevillensis' and 'Candidatus Berkiella aquae'.</title>
        <authorList>
            <person name="Mehari Y.T."/>
            <person name="Arivett B.A."/>
            <person name="Farone A.L."/>
            <person name="Gunderson J.H."/>
            <person name="Farone M.B."/>
        </authorList>
    </citation>
    <scope>NUCLEOTIDE SEQUENCE</scope>
    <source>
        <strain evidence="10">CC99</strain>
    </source>
</reference>
<dbReference type="InterPro" id="IPR000244">
    <property type="entry name" value="Ribosomal_bL9"/>
</dbReference>
<evidence type="ECO:0000313" key="11">
    <source>
        <dbReference type="Proteomes" id="UP000051494"/>
    </source>
</evidence>
<organism evidence="9">
    <name type="scientific">Candidatus Berkiella cookevillensis</name>
    <dbReference type="NCBI Taxonomy" id="437022"/>
    <lineage>
        <taxon>Bacteria</taxon>
        <taxon>Pseudomonadati</taxon>
        <taxon>Pseudomonadota</taxon>
        <taxon>Gammaproteobacteria</taxon>
        <taxon>Candidatus Berkiellales</taxon>
        <taxon>Candidatus Berkiellaceae</taxon>
        <taxon>Candidatus Berkiella</taxon>
    </lineage>
</organism>
<dbReference type="InterPro" id="IPR036935">
    <property type="entry name" value="Ribosomal_bL9_N_sf"/>
</dbReference>
<sequence length="150" mass="16520">MQVILLENIRNLGKFGSKVTVANGYGRNFLIPNGKAVPATKENLASFESKRADLEKAARDRLSNAQERAAEISNIQLKISMLAGDEGKLYGSIGTIELVKAFKEKGIDVTRQEIRLPNGSIRELGEYEVELQLHAEVVARVKLNVLPEMG</sequence>
<evidence type="ECO:0000313" key="9">
    <source>
        <dbReference type="EMBL" id="KRG19566.1"/>
    </source>
</evidence>
<keyword evidence="5 7" id="KW-0687">Ribonucleoprotein</keyword>
<dbReference type="Proteomes" id="UP000051494">
    <property type="component" value="Unassembled WGS sequence"/>
</dbReference>
<dbReference type="OrthoDB" id="9788336at2"/>
<reference evidence="9" key="1">
    <citation type="submission" date="2015-09" db="EMBL/GenBank/DDBJ databases">
        <title>Draft Genome Sequences of Two Novel Amoeba-resistant Intranuclear Bacteria, Candidatus Berkiella cookevillensis and Candidatus Berkiella aquae.</title>
        <authorList>
            <person name="Mehari Y.T."/>
            <person name="Arivett B.A."/>
            <person name="Farone A.L."/>
            <person name="Gunderson J.H."/>
            <person name="Farone M.B."/>
        </authorList>
    </citation>
    <scope>NUCLEOTIDE SEQUENCE [LARGE SCALE GENOMIC DNA]</scope>
    <source>
        <strain evidence="9">CC99</strain>
    </source>
</reference>
<dbReference type="InterPro" id="IPR020070">
    <property type="entry name" value="Ribosomal_bL9_N"/>
</dbReference>
<comment type="caution">
    <text evidence="9">The sequence shown here is derived from an EMBL/GenBank/DDBJ whole genome shotgun (WGS) entry which is preliminary data.</text>
</comment>
<evidence type="ECO:0000256" key="5">
    <source>
        <dbReference type="ARBA" id="ARBA00023274"/>
    </source>
</evidence>
<keyword evidence="11" id="KW-1185">Reference proteome</keyword>
<evidence type="ECO:0000256" key="1">
    <source>
        <dbReference type="ARBA" id="ARBA00010605"/>
    </source>
</evidence>
<dbReference type="AlphaFoldDB" id="A0A0Q9YRW9"/>
<dbReference type="Gene3D" id="3.40.5.10">
    <property type="entry name" value="Ribosomal protein L9, N-terminal domain"/>
    <property type="match status" value="1"/>
</dbReference>
<dbReference type="InterPro" id="IPR036791">
    <property type="entry name" value="Ribosomal_bL9_C_sf"/>
</dbReference>
<keyword evidence="2 7" id="KW-0699">rRNA-binding</keyword>
<dbReference type="Gene3D" id="3.10.430.100">
    <property type="entry name" value="Ribosomal protein L9, C-terminal domain"/>
    <property type="match status" value="1"/>
</dbReference>
<dbReference type="STRING" id="437022.CC99x_00579"/>
<dbReference type="Pfam" id="PF01281">
    <property type="entry name" value="Ribosomal_L9_N"/>
    <property type="match status" value="1"/>
</dbReference>
<gene>
    <name evidence="7 9" type="primary">rplI</name>
    <name evidence="10" type="ORF">CC99x_001455</name>
    <name evidence="9" type="ORF">CC99x_00579</name>
</gene>
<name>A0A0Q9YRW9_9GAMM</name>
<reference evidence="10" key="3">
    <citation type="submission" date="2021-06" db="EMBL/GenBank/DDBJ databases">
        <title>Genomic Description and Analysis of Intracellular Bacteria, Candidatus Berkiella cookevillensis and Candidatus Berkiella aquae.</title>
        <authorList>
            <person name="Kidane D.T."/>
            <person name="Mehari Y.T."/>
            <person name="Rice F.C."/>
            <person name="Arivett B.A."/>
            <person name="Farone A.L."/>
            <person name="Berk S.G."/>
            <person name="Farone M.B."/>
        </authorList>
    </citation>
    <scope>NUCLEOTIDE SEQUENCE</scope>
    <source>
        <strain evidence="10">CC99</strain>
    </source>
</reference>
<evidence type="ECO:0000256" key="6">
    <source>
        <dbReference type="ARBA" id="ARBA00035292"/>
    </source>
</evidence>
<evidence type="ECO:0000256" key="7">
    <source>
        <dbReference type="HAMAP-Rule" id="MF_00503"/>
    </source>
</evidence>
<dbReference type="RefSeq" id="WP_057623471.1">
    <property type="nucleotide sequence ID" value="NZ_LKHV02000001.1"/>
</dbReference>
<dbReference type="PANTHER" id="PTHR21368">
    <property type="entry name" value="50S RIBOSOMAL PROTEIN L9"/>
    <property type="match status" value="1"/>
</dbReference>
<dbReference type="SUPFAM" id="SSF55658">
    <property type="entry name" value="L9 N-domain-like"/>
    <property type="match status" value="1"/>
</dbReference>
<dbReference type="InterPro" id="IPR020594">
    <property type="entry name" value="Ribosomal_bL9_bac/chp"/>
</dbReference>
<evidence type="ECO:0000259" key="8">
    <source>
        <dbReference type="PROSITE" id="PS00651"/>
    </source>
</evidence>